<evidence type="ECO:0000313" key="3">
    <source>
        <dbReference type="Proteomes" id="UP000232323"/>
    </source>
</evidence>
<dbReference type="EMBL" id="BEGY01000112">
    <property type="protein sequence ID" value="GAX83953.1"/>
    <property type="molecule type" value="Genomic_DNA"/>
</dbReference>
<gene>
    <name evidence="2" type="ORF">CEUSTIGMA_g11377.t1</name>
</gene>
<proteinExistence type="predicted"/>
<name>A0A250XLP4_9CHLO</name>
<reference evidence="2 3" key="1">
    <citation type="submission" date="2017-08" db="EMBL/GenBank/DDBJ databases">
        <title>Acidophilic green algal genome provides insights into adaptation to an acidic environment.</title>
        <authorList>
            <person name="Hirooka S."/>
            <person name="Hirose Y."/>
            <person name="Kanesaki Y."/>
            <person name="Higuchi S."/>
            <person name="Fujiwara T."/>
            <person name="Onuma R."/>
            <person name="Era A."/>
            <person name="Ohbayashi R."/>
            <person name="Uzuka A."/>
            <person name="Nozaki H."/>
            <person name="Yoshikawa H."/>
            <person name="Miyagishima S.Y."/>
        </authorList>
    </citation>
    <scope>NUCLEOTIDE SEQUENCE [LARGE SCALE GENOMIC DNA]</scope>
    <source>
        <strain evidence="2 3">NIES-2499</strain>
    </source>
</reference>
<evidence type="ECO:0000313" key="2">
    <source>
        <dbReference type="EMBL" id="GAX83953.1"/>
    </source>
</evidence>
<comment type="caution">
    <text evidence="2">The sequence shown here is derived from an EMBL/GenBank/DDBJ whole genome shotgun (WGS) entry which is preliminary data.</text>
</comment>
<keyword evidence="3" id="KW-1185">Reference proteome</keyword>
<dbReference type="Proteomes" id="UP000232323">
    <property type="component" value="Unassembled WGS sequence"/>
</dbReference>
<dbReference type="AlphaFoldDB" id="A0A250XLP4"/>
<feature type="region of interest" description="Disordered" evidence="1">
    <location>
        <begin position="30"/>
        <end position="76"/>
    </location>
</feature>
<sequence>MQTPQTDLEANDVISRAEALRLAGLSAAKRKAAKDAEDDKGWAMNNVRDKGKAYDKEHDIPDNMEDTRGKPLAAERLRKICEDRKRRVGRKQK</sequence>
<protein>
    <submittedName>
        <fullName evidence="2">Uncharacterized protein</fullName>
    </submittedName>
</protein>
<feature type="compositionally biased region" description="Basic and acidic residues" evidence="1">
    <location>
        <begin position="33"/>
        <end position="76"/>
    </location>
</feature>
<organism evidence="2 3">
    <name type="scientific">Chlamydomonas eustigma</name>
    <dbReference type="NCBI Taxonomy" id="1157962"/>
    <lineage>
        <taxon>Eukaryota</taxon>
        <taxon>Viridiplantae</taxon>
        <taxon>Chlorophyta</taxon>
        <taxon>core chlorophytes</taxon>
        <taxon>Chlorophyceae</taxon>
        <taxon>CS clade</taxon>
        <taxon>Chlamydomonadales</taxon>
        <taxon>Chlamydomonadaceae</taxon>
        <taxon>Chlamydomonas</taxon>
    </lineage>
</organism>
<accession>A0A250XLP4</accession>
<evidence type="ECO:0000256" key="1">
    <source>
        <dbReference type="SAM" id="MobiDB-lite"/>
    </source>
</evidence>